<dbReference type="InterPro" id="IPR045865">
    <property type="entry name" value="ACT-like_dom_sf"/>
</dbReference>
<dbReference type="SUPFAM" id="SSF55021">
    <property type="entry name" value="ACT-like"/>
    <property type="match status" value="2"/>
</dbReference>
<comment type="catalytic activity">
    <reaction evidence="7 8">
        <text>2 pyruvate + H(+) = (2S)-2-acetolactate + CO2</text>
        <dbReference type="Rhea" id="RHEA:25249"/>
        <dbReference type="ChEBI" id="CHEBI:15361"/>
        <dbReference type="ChEBI" id="CHEBI:15378"/>
        <dbReference type="ChEBI" id="CHEBI:16526"/>
        <dbReference type="ChEBI" id="CHEBI:58476"/>
        <dbReference type="EC" id="2.2.1.6"/>
    </reaction>
</comment>
<keyword evidence="11" id="KW-1185">Reference proteome</keyword>
<dbReference type="PANTHER" id="PTHR30239:SF0">
    <property type="entry name" value="ACETOLACTATE SYNTHASE SMALL SUBUNIT 1, CHLOROPLASTIC"/>
    <property type="match status" value="1"/>
</dbReference>
<comment type="subunit">
    <text evidence="4 8">Dimer of large and small chains.</text>
</comment>
<dbReference type="Gene3D" id="3.30.70.1150">
    <property type="entry name" value="ACT-like. Chain A, domain 2"/>
    <property type="match status" value="1"/>
</dbReference>
<dbReference type="OrthoDB" id="9787365at2"/>
<evidence type="ECO:0000256" key="6">
    <source>
        <dbReference type="ARBA" id="ARBA00023304"/>
    </source>
</evidence>
<dbReference type="GO" id="GO:0009099">
    <property type="term" value="P:L-valine biosynthetic process"/>
    <property type="evidence" value="ECO:0007669"/>
    <property type="project" value="UniProtKB-UniRule"/>
</dbReference>
<dbReference type="InterPro" id="IPR039557">
    <property type="entry name" value="AHAS_ACT"/>
</dbReference>
<keyword evidence="5 8" id="KW-0028">Amino-acid biosynthesis</keyword>
<dbReference type="GO" id="GO:0009097">
    <property type="term" value="P:isoleucine biosynthetic process"/>
    <property type="evidence" value="ECO:0007669"/>
    <property type="project" value="UniProtKB-UniRule"/>
</dbReference>
<organism evidence="10 11">
    <name type="scientific">Denitrovibrio acetiphilus (strain DSM 12809 / NBRC 114555 / N2460)</name>
    <dbReference type="NCBI Taxonomy" id="522772"/>
    <lineage>
        <taxon>Bacteria</taxon>
        <taxon>Pseudomonadati</taxon>
        <taxon>Deferribacterota</taxon>
        <taxon>Deferribacteres</taxon>
        <taxon>Deferribacterales</taxon>
        <taxon>Geovibrionaceae</taxon>
        <taxon>Denitrovibrio</taxon>
    </lineage>
</organism>
<dbReference type="FunFam" id="3.30.70.260:FF:000001">
    <property type="entry name" value="Acetolactate synthase, small subunit"/>
    <property type="match status" value="1"/>
</dbReference>
<dbReference type="UniPathway" id="UPA00047">
    <property type="reaction ID" value="UER00055"/>
</dbReference>
<dbReference type="Pfam" id="PF10369">
    <property type="entry name" value="ALS_ss_C"/>
    <property type="match status" value="1"/>
</dbReference>
<dbReference type="NCBIfam" id="TIGR00119">
    <property type="entry name" value="acolac_sm"/>
    <property type="match status" value="1"/>
</dbReference>
<dbReference type="AlphaFoldDB" id="D4H3D1"/>
<evidence type="ECO:0000256" key="8">
    <source>
        <dbReference type="RuleBase" id="RU368092"/>
    </source>
</evidence>
<dbReference type="STRING" id="522772.Dacet_0416"/>
<comment type="pathway">
    <text evidence="1 8">Amino-acid biosynthesis; L-isoleucine biosynthesis; L-isoleucine from 2-oxobutanoate: step 1/4.</text>
</comment>
<dbReference type="PaxDb" id="522772-Dacet_0416"/>
<dbReference type="Gene3D" id="3.30.70.260">
    <property type="match status" value="1"/>
</dbReference>
<comment type="pathway">
    <text evidence="2 8">Amino-acid biosynthesis; L-valine biosynthesis; L-valine from pyruvate: step 1/4.</text>
</comment>
<dbReference type="HOGENOM" id="CLU_055003_1_3_0"/>
<dbReference type="InterPro" id="IPR054480">
    <property type="entry name" value="AHAS_small-like_ACT"/>
</dbReference>
<dbReference type="InterPro" id="IPR019455">
    <property type="entry name" value="Acetolactate_synth_ssu_C"/>
</dbReference>
<comment type="similarity">
    <text evidence="3 8">Belongs to the acetolactate synthase small subunit family.</text>
</comment>
<evidence type="ECO:0000256" key="4">
    <source>
        <dbReference type="ARBA" id="ARBA00011744"/>
    </source>
</evidence>
<dbReference type="InterPro" id="IPR027271">
    <property type="entry name" value="Acetolactate_synth/TF_NikR_C"/>
</dbReference>
<evidence type="ECO:0000256" key="5">
    <source>
        <dbReference type="ARBA" id="ARBA00022605"/>
    </source>
</evidence>
<dbReference type="EMBL" id="CP001968">
    <property type="protein sequence ID" value="ADD67215.1"/>
    <property type="molecule type" value="Genomic_DNA"/>
</dbReference>
<evidence type="ECO:0000313" key="11">
    <source>
        <dbReference type="Proteomes" id="UP000002012"/>
    </source>
</evidence>
<dbReference type="Proteomes" id="UP000002012">
    <property type="component" value="Chromosome"/>
</dbReference>
<dbReference type="EC" id="2.2.1.6" evidence="8"/>
<sequence length="165" mass="18416">MRHTISVLVENKFGVLSRISGLFSGRGYNIESLSVNKTMDVNISTMTIVTTGDADVIEQIIKQLRKLVNVLRVRDVSEMEHIEREMMLVKVRTEKSTRSEIFNVVGTFRAKTVDITNNSLVIEITGDRGKILAFLKVLEPYGIIEVVRTGAIALSRGSKATSDFK</sequence>
<accession>D4H3D1</accession>
<dbReference type="PROSITE" id="PS51671">
    <property type="entry name" value="ACT"/>
    <property type="match status" value="1"/>
</dbReference>
<dbReference type="RefSeq" id="WP_013009759.1">
    <property type="nucleotide sequence ID" value="NC_013943.1"/>
</dbReference>
<dbReference type="GO" id="GO:0003984">
    <property type="term" value="F:acetolactate synthase activity"/>
    <property type="evidence" value="ECO:0007669"/>
    <property type="project" value="UniProtKB-UniRule"/>
</dbReference>
<dbReference type="FunCoup" id="D4H3D1">
    <property type="interactions" value="475"/>
</dbReference>
<evidence type="ECO:0000313" key="10">
    <source>
        <dbReference type="EMBL" id="ADD67215.1"/>
    </source>
</evidence>
<dbReference type="PANTHER" id="PTHR30239">
    <property type="entry name" value="ACETOLACTATE SYNTHASE SMALL SUBUNIT"/>
    <property type="match status" value="1"/>
</dbReference>
<reference evidence="10 11" key="1">
    <citation type="journal article" date="2010" name="Stand. Genomic Sci.">
        <title>Complete genome sequence of Denitrovibrio acetiphilus type strain (N2460).</title>
        <authorList>
            <person name="Kiss H."/>
            <person name="Lang E."/>
            <person name="Lapidus A."/>
            <person name="Copeland A."/>
            <person name="Nolan M."/>
            <person name="Glavina Del Rio T."/>
            <person name="Chen F."/>
            <person name="Lucas S."/>
            <person name="Tice H."/>
            <person name="Cheng J.F."/>
            <person name="Han C."/>
            <person name="Goodwin L."/>
            <person name="Pitluck S."/>
            <person name="Liolios K."/>
            <person name="Pati A."/>
            <person name="Ivanova N."/>
            <person name="Mavromatis K."/>
            <person name="Chen A."/>
            <person name="Palaniappan K."/>
            <person name="Land M."/>
            <person name="Hauser L."/>
            <person name="Chang Y.J."/>
            <person name="Jeffries C.D."/>
            <person name="Detter J.C."/>
            <person name="Brettin T."/>
            <person name="Spring S."/>
            <person name="Rohde M."/>
            <person name="Goker M."/>
            <person name="Woyke T."/>
            <person name="Bristow J."/>
            <person name="Eisen J.A."/>
            <person name="Markowitz V."/>
            <person name="Hugenholtz P."/>
            <person name="Kyrpides N.C."/>
            <person name="Klenk H.P."/>
        </authorList>
    </citation>
    <scope>NUCLEOTIDE SEQUENCE [LARGE SCALE GENOMIC DNA]</scope>
    <source>
        <strain evidence="11">DSM 12809 / NBRC 114555 / N2460</strain>
    </source>
</reference>
<dbReference type="FunFam" id="3.30.70.1150:FF:000001">
    <property type="entry name" value="Acetolactate synthase small subunit"/>
    <property type="match status" value="1"/>
</dbReference>
<name>D4H3D1_DENA2</name>
<dbReference type="GO" id="GO:1990610">
    <property type="term" value="F:acetolactate synthase regulator activity"/>
    <property type="evidence" value="ECO:0007669"/>
    <property type="project" value="UniProtKB-UniRule"/>
</dbReference>
<dbReference type="CDD" id="cd04878">
    <property type="entry name" value="ACT_AHAS"/>
    <property type="match status" value="1"/>
</dbReference>
<dbReference type="NCBIfam" id="NF008864">
    <property type="entry name" value="PRK11895.1"/>
    <property type="match status" value="1"/>
</dbReference>
<evidence type="ECO:0000256" key="7">
    <source>
        <dbReference type="ARBA" id="ARBA00048670"/>
    </source>
</evidence>
<dbReference type="InterPro" id="IPR002912">
    <property type="entry name" value="ACT_dom"/>
</dbReference>
<protein>
    <recommendedName>
        <fullName evidence="8">Acetolactate synthase small subunit</fullName>
        <shortName evidence="8">AHAS</shortName>
        <shortName evidence="8">ALS</shortName>
        <ecNumber evidence="8">2.2.1.6</ecNumber>
    </recommendedName>
    <alternativeName>
        <fullName evidence="8">Acetohydroxy-acid synthase small subunit</fullName>
    </alternativeName>
</protein>
<proteinExistence type="inferred from homology"/>
<gene>
    <name evidence="10" type="ordered locus">Dacet_0416</name>
</gene>
<evidence type="ECO:0000256" key="2">
    <source>
        <dbReference type="ARBA" id="ARBA00005025"/>
    </source>
</evidence>
<evidence type="ECO:0000259" key="9">
    <source>
        <dbReference type="PROSITE" id="PS51671"/>
    </source>
</evidence>
<dbReference type="eggNOG" id="COG0440">
    <property type="taxonomic scope" value="Bacteria"/>
</dbReference>
<feature type="domain" description="ACT" evidence="9">
    <location>
        <begin position="4"/>
        <end position="78"/>
    </location>
</feature>
<dbReference type="KEGG" id="dap:Dacet_0416"/>
<dbReference type="InParanoid" id="D4H3D1"/>
<dbReference type="InterPro" id="IPR004789">
    <property type="entry name" value="Acetalactate_synth_ssu"/>
</dbReference>
<keyword evidence="6 8" id="KW-0100">Branched-chain amino acid biosynthesis</keyword>
<dbReference type="Pfam" id="PF22629">
    <property type="entry name" value="ACT_AHAS_ss"/>
    <property type="match status" value="1"/>
</dbReference>
<comment type="function">
    <text evidence="8">Catalyzes the conversion of 2 pyruvate molecules into acetolactate in the first common step of the biosynthetic pathway of the branched-amino acids such as leucine, isoleucine, and valine.</text>
</comment>
<evidence type="ECO:0000256" key="1">
    <source>
        <dbReference type="ARBA" id="ARBA00004974"/>
    </source>
</evidence>
<keyword evidence="8" id="KW-0808">Transferase</keyword>
<evidence type="ECO:0000256" key="3">
    <source>
        <dbReference type="ARBA" id="ARBA00006341"/>
    </source>
</evidence>
<dbReference type="UniPathway" id="UPA00049">
    <property type="reaction ID" value="UER00059"/>
</dbReference>
<dbReference type="GO" id="GO:0005829">
    <property type="term" value="C:cytosol"/>
    <property type="evidence" value="ECO:0007669"/>
    <property type="project" value="TreeGrafter"/>
</dbReference>